<dbReference type="InterPro" id="IPR008271">
    <property type="entry name" value="Ser/Thr_kinase_AS"/>
</dbReference>
<keyword evidence="5 6" id="KW-0067">ATP-binding</keyword>
<evidence type="ECO:0000313" key="11">
    <source>
        <dbReference type="Proteomes" id="UP001497512"/>
    </source>
</evidence>
<dbReference type="Pfam" id="PF07714">
    <property type="entry name" value="PK_Tyr_Ser-Thr"/>
    <property type="match status" value="1"/>
</dbReference>
<keyword evidence="1" id="KW-0723">Serine/threonine-protein kinase</keyword>
<evidence type="ECO:0000256" key="7">
    <source>
        <dbReference type="SAM" id="MobiDB-lite"/>
    </source>
</evidence>
<evidence type="ECO:0000256" key="4">
    <source>
        <dbReference type="ARBA" id="ARBA00022777"/>
    </source>
</evidence>
<evidence type="ECO:0000259" key="9">
    <source>
        <dbReference type="PROSITE" id="PS50011"/>
    </source>
</evidence>
<dbReference type="PANTHER" id="PTHR47973">
    <property type="entry name" value="CYSTEINE-RICH RECEPTOR-LIKE PROTEIN KINASE 3"/>
    <property type="match status" value="1"/>
</dbReference>
<dbReference type="CDD" id="cd14066">
    <property type="entry name" value="STKc_IRAK"/>
    <property type="match status" value="1"/>
</dbReference>
<dbReference type="EMBL" id="OZ019895">
    <property type="protein sequence ID" value="CAK9219003.1"/>
    <property type="molecule type" value="Genomic_DNA"/>
</dbReference>
<keyword evidence="2" id="KW-0808">Transferase</keyword>
<keyword evidence="3 6" id="KW-0547">Nucleotide-binding</keyword>
<dbReference type="InterPro" id="IPR017441">
    <property type="entry name" value="Protein_kinase_ATP_BS"/>
</dbReference>
<sequence length="606" mass="66323">MMIKMGVAAARGAGAGTGLDRGGVVVAVALVYSMLVAVVASAAVAVSSKSGAALIVHDVHVQEQVERSQQLPIAAAAVITNCSDPSEQQTSECTSPGIDCWTLYISNSSMLRLCESFTSLNSTLVSPSPDCCSAVQSAWQLWPRRCFCNYIYFQFVPEHRHALPLLCDVTNSICHTCISLHPPDPAVATCGGDLVPGKSSKRTLIIVAVTITALVLCIIIAVLTYWFAFRHKKKPYSRFPDASHDLNGILKLGGGPTLFSYNVLKSATKNFHIGNKLGEGGFGAVFKGLLPDGMEVAVKQLSMDSKQGNEEFLNEVMFVTGVQHRNLVKLRGCCLKGNERILVYEYLPNKSLYQALFDNDNGQQLDWPKRFKIAVGTAQGLAYLHEGCQTRIVHRDIKASNILLDEDYIPKIADFGLARFFLDNQTHVSTRVAGTKGYLAPEYLLRGQLTEKADVFSFGVVMMELVSGRSNFDPRLPLDVAYLLDWTWQLHEKKKLKDIMDPSLLEGTGYCEEEALRLVTIALLCTQSEPTMRPTMTRVVAMLAGDANSDIPEIVESSKPQALLLTELPTWNDKPTKCNSSQLSDDQASGPSMRSGSISFSMIQPR</sequence>
<keyword evidence="8" id="KW-1133">Transmembrane helix</keyword>
<dbReference type="PROSITE" id="PS50011">
    <property type="entry name" value="PROTEIN_KINASE_DOM"/>
    <property type="match status" value="1"/>
</dbReference>
<dbReference type="Gene3D" id="1.10.510.10">
    <property type="entry name" value="Transferase(Phosphotransferase) domain 1"/>
    <property type="match status" value="1"/>
</dbReference>
<dbReference type="PROSITE" id="PS00107">
    <property type="entry name" value="PROTEIN_KINASE_ATP"/>
    <property type="match status" value="1"/>
</dbReference>
<feature type="binding site" evidence="6">
    <location>
        <position position="299"/>
    </location>
    <ligand>
        <name>ATP</name>
        <dbReference type="ChEBI" id="CHEBI:30616"/>
    </ligand>
</feature>
<dbReference type="InterPro" id="IPR001245">
    <property type="entry name" value="Ser-Thr/Tyr_kinase_cat_dom"/>
</dbReference>
<evidence type="ECO:0000256" key="1">
    <source>
        <dbReference type="ARBA" id="ARBA00022527"/>
    </source>
</evidence>
<evidence type="ECO:0000256" key="5">
    <source>
        <dbReference type="ARBA" id="ARBA00022840"/>
    </source>
</evidence>
<evidence type="ECO:0000256" key="2">
    <source>
        <dbReference type="ARBA" id="ARBA00022679"/>
    </source>
</evidence>
<feature type="domain" description="Protein kinase" evidence="9">
    <location>
        <begin position="271"/>
        <end position="554"/>
    </location>
</feature>
<feature type="region of interest" description="Disordered" evidence="7">
    <location>
        <begin position="575"/>
        <end position="606"/>
    </location>
</feature>
<gene>
    <name evidence="10" type="ORF">CSSPTR1EN2_LOCUS14267</name>
</gene>
<keyword evidence="4" id="KW-0418">Kinase</keyword>
<dbReference type="SUPFAM" id="SSF47699">
    <property type="entry name" value="Bifunctional inhibitor/lipid-transfer protein/seed storage 2S albumin"/>
    <property type="match status" value="1"/>
</dbReference>
<proteinExistence type="predicted"/>
<feature type="compositionally biased region" description="Polar residues" evidence="7">
    <location>
        <begin position="577"/>
        <end position="606"/>
    </location>
</feature>
<feature type="transmembrane region" description="Helical" evidence="8">
    <location>
        <begin position="25"/>
        <end position="46"/>
    </location>
</feature>
<accession>A0ABP0UGR4</accession>
<evidence type="ECO:0000313" key="10">
    <source>
        <dbReference type="EMBL" id="CAK9219003.1"/>
    </source>
</evidence>
<dbReference type="InterPro" id="IPR011009">
    <property type="entry name" value="Kinase-like_dom_sf"/>
</dbReference>
<dbReference type="SMART" id="SM00220">
    <property type="entry name" value="S_TKc"/>
    <property type="match status" value="1"/>
</dbReference>
<keyword evidence="11" id="KW-1185">Reference proteome</keyword>
<evidence type="ECO:0000256" key="3">
    <source>
        <dbReference type="ARBA" id="ARBA00022741"/>
    </source>
</evidence>
<dbReference type="InterPro" id="IPR000719">
    <property type="entry name" value="Prot_kinase_dom"/>
</dbReference>
<keyword evidence="8" id="KW-0472">Membrane</keyword>
<evidence type="ECO:0000256" key="8">
    <source>
        <dbReference type="SAM" id="Phobius"/>
    </source>
</evidence>
<dbReference type="SUPFAM" id="SSF56112">
    <property type="entry name" value="Protein kinase-like (PK-like)"/>
    <property type="match status" value="1"/>
</dbReference>
<organism evidence="10 11">
    <name type="scientific">Sphagnum troendelagicum</name>
    <dbReference type="NCBI Taxonomy" id="128251"/>
    <lineage>
        <taxon>Eukaryota</taxon>
        <taxon>Viridiplantae</taxon>
        <taxon>Streptophyta</taxon>
        <taxon>Embryophyta</taxon>
        <taxon>Bryophyta</taxon>
        <taxon>Sphagnophytina</taxon>
        <taxon>Sphagnopsida</taxon>
        <taxon>Sphagnales</taxon>
        <taxon>Sphagnaceae</taxon>
        <taxon>Sphagnum</taxon>
    </lineage>
</organism>
<evidence type="ECO:0000256" key="6">
    <source>
        <dbReference type="PROSITE-ProRule" id="PRU10141"/>
    </source>
</evidence>
<protein>
    <recommendedName>
        <fullName evidence="9">Protein kinase domain-containing protein</fullName>
    </recommendedName>
</protein>
<dbReference type="PROSITE" id="PS00108">
    <property type="entry name" value="PROTEIN_KINASE_ST"/>
    <property type="match status" value="1"/>
</dbReference>
<dbReference type="InterPro" id="IPR036312">
    <property type="entry name" value="Bifun_inhib/LTP/seed_sf"/>
</dbReference>
<keyword evidence="8" id="KW-0812">Transmembrane</keyword>
<dbReference type="Proteomes" id="UP001497512">
    <property type="component" value="Chromosome 3"/>
</dbReference>
<dbReference type="InterPro" id="IPR052059">
    <property type="entry name" value="CR_Ser/Thr_kinase"/>
</dbReference>
<name>A0ABP0UGR4_9BRYO</name>
<dbReference type="Gene3D" id="3.30.200.20">
    <property type="entry name" value="Phosphorylase Kinase, domain 1"/>
    <property type="match status" value="1"/>
</dbReference>
<feature type="transmembrane region" description="Helical" evidence="8">
    <location>
        <begin position="204"/>
        <end position="228"/>
    </location>
</feature>
<reference evidence="10" key="1">
    <citation type="submission" date="2024-02" db="EMBL/GenBank/DDBJ databases">
        <authorList>
            <consortium name="ELIXIR-Norway"/>
            <consortium name="Elixir Norway"/>
        </authorList>
    </citation>
    <scope>NUCLEOTIDE SEQUENCE</scope>
</reference>